<dbReference type="EMBL" id="FZQP02005900">
    <property type="protein sequence ID" value="VVD02240.1"/>
    <property type="molecule type" value="Genomic_DNA"/>
</dbReference>
<reference evidence="1 2" key="1">
    <citation type="submission" date="2017-07" db="EMBL/GenBank/DDBJ databases">
        <authorList>
            <person name="Talla V."/>
            <person name="Backstrom N."/>
        </authorList>
    </citation>
    <scope>NUCLEOTIDE SEQUENCE [LARGE SCALE GENOMIC DNA]</scope>
</reference>
<organism evidence="1 2">
    <name type="scientific">Leptidea sinapis</name>
    <dbReference type="NCBI Taxonomy" id="189913"/>
    <lineage>
        <taxon>Eukaryota</taxon>
        <taxon>Metazoa</taxon>
        <taxon>Ecdysozoa</taxon>
        <taxon>Arthropoda</taxon>
        <taxon>Hexapoda</taxon>
        <taxon>Insecta</taxon>
        <taxon>Pterygota</taxon>
        <taxon>Neoptera</taxon>
        <taxon>Endopterygota</taxon>
        <taxon>Lepidoptera</taxon>
        <taxon>Glossata</taxon>
        <taxon>Ditrysia</taxon>
        <taxon>Papilionoidea</taxon>
        <taxon>Pieridae</taxon>
        <taxon>Dismorphiinae</taxon>
        <taxon>Leptidea</taxon>
    </lineage>
</organism>
<accession>A0A5E4QZ19</accession>
<sequence length="91" mass="10221">MENLQTFLDQMEIEMTNQTRDIISQIDEKLAPLKREIVSTGNVEVKDINRLRSDAILESSNGVGELISRGLDDPAVLHNGHFQALRLSPSF</sequence>
<feature type="non-terminal residue" evidence="1">
    <location>
        <position position="91"/>
    </location>
</feature>
<gene>
    <name evidence="1" type="ORF">LSINAPIS_LOCUS12503</name>
</gene>
<name>A0A5E4QZ19_9NEOP</name>
<protein>
    <submittedName>
        <fullName evidence="1">Uncharacterized protein</fullName>
    </submittedName>
</protein>
<evidence type="ECO:0000313" key="1">
    <source>
        <dbReference type="EMBL" id="VVD02240.1"/>
    </source>
</evidence>
<proteinExistence type="predicted"/>
<dbReference type="AlphaFoldDB" id="A0A5E4QZ19"/>
<keyword evidence="2" id="KW-1185">Reference proteome</keyword>
<evidence type="ECO:0000313" key="2">
    <source>
        <dbReference type="Proteomes" id="UP000324832"/>
    </source>
</evidence>
<dbReference type="Proteomes" id="UP000324832">
    <property type="component" value="Unassembled WGS sequence"/>
</dbReference>